<dbReference type="InterPro" id="IPR009072">
    <property type="entry name" value="Histone-fold"/>
</dbReference>
<dbReference type="PRINTS" id="PR00503">
    <property type="entry name" value="BROMODOMAIN"/>
</dbReference>
<dbReference type="GO" id="GO:0046982">
    <property type="term" value="F:protein heterodimerization activity"/>
    <property type="evidence" value="ECO:0007669"/>
    <property type="project" value="InterPro"/>
</dbReference>
<sequence length="1255" mass="138370">MFVTSCAKAQNLLVTSQVVGTSATLPANLDPAGKVPLRERYKPPPKSSTSPLEQTTNWPIASHQTTTAPSPVRRETRPTIYIDVTLLSHVVLIFPIALALAVREAHFQAHGDSRPLVAFIAPGPNMSFPNGQSAWHPPPLHHTNSSRSLHHLDDASARTQTPVDNSISLMPEAQLDIEEENRRALFADLYRKTEDKVALLFSDDGSYNYPAINALRRSPAESTAVIPPTTDHEPIKEPPLKKAKRAIDEDDYDDDDDDEEEHEPVPPVAKSQTAAVAAANSLLSPSKSGSSPVHSVTSPGRQGDKSKEQDGSQSKDKSGEDAIKKLEEARTATEEAARRSFHTIFHTLENDRAAMLEQQQLEDSEKQLQAEMDHNHTSANINTQATNHGSLSSANLGASSLTLKHLIARIDMKRDQVRASDAELRLLMNEVRKNRSKWASEENVNQEELYEAVEKVLTELKAHTEYSTPFLTRVNKRDAPDYYNFIKNPMDLGSMTKKLKSLSYKSKADFVVDLNLIWDNCLKYNQDMNHPLRRMANGMRREAEKLIPLIPDLTIRPRAEVEAEERRKQNGGEDDGGDDSDDEPIMSSRGRKAGGTKGANKSRKAHDHKEDTPAIDQKPILQVNGLLKAGREGSEAVDGSNGFATPPIAGSITPGGINGHSGLGSNADVMDIDGPSLNGMALNQAFGEAVEQVYEDEEYKIWKQTTKKDRALVAKERFLLFKDNKFNVDAPALVRTKAGMRRFLKHQRDAEAQANSDAVGGKESMMKPSETLAAEIEEEADKVIPDYYDALSNIPDIQPKLQWVEDGEGQVINQHEEFLHLVPAGTFTAPKGRLTRKMDENMHQIQETRKLATKISVIKQMQVQTQVYTNQFPKSNTQAFVEHDIEPHFVSADGPVMSAETCQGALQRSIAKILYTTGFEELQPSAIDTFTGVVEDYFEKLIRTYNVYNEVEKKAVPSADGPKFVPRFTPEEVILHTLDESGTDLPTLEAYAKDDVDRLSSKLGGLHERMKLHLTDLLRPALTGESGADGVGAFNDGSEQFVSGDFAEDLGEDFFGFRALGLDKEMGLEMISVPLHLLQSRVRNQYQMQTQTAGISTEDLFDSLTPSEPVTRENIQEQIGLVKNFFLAKLHANGDQPLVEDEDLPTKQKKPRPRLGASGKIVTAQKRPPKEQLALAKKKKKLEAAAAEAKLNPSPKGGPTSNIPGKKKSITVTTGTAPNPAVLALAPGMERTDSMQSQTDKDDTIGMMSPESIAQ</sequence>
<organism evidence="12 13">
    <name type="scientific">Neonectria ditissima</name>
    <dbReference type="NCBI Taxonomy" id="78410"/>
    <lineage>
        <taxon>Eukaryota</taxon>
        <taxon>Fungi</taxon>
        <taxon>Dikarya</taxon>
        <taxon>Ascomycota</taxon>
        <taxon>Pezizomycotina</taxon>
        <taxon>Sordariomycetes</taxon>
        <taxon>Hypocreomycetidae</taxon>
        <taxon>Hypocreales</taxon>
        <taxon>Nectriaceae</taxon>
        <taxon>Neonectria</taxon>
    </lineage>
</organism>
<evidence type="ECO:0000256" key="5">
    <source>
        <dbReference type="ARBA" id="ARBA00023163"/>
    </source>
</evidence>
<dbReference type="STRING" id="78410.A0A0P7BIM3"/>
<evidence type="ECO:0000256" key="6">
    <source>
        <dbReference type="ARBA" id="ARBA00023242"/>
    </source>
</evidence>
<feature type="region of interest" description="Disordered" evidence="9">
    <location>
        <begin position="557"/>
        <end position="616"/>
    </location>
</feature>
<evidence type="ECO:0000256" key="10">
    <source>
        <dbReference type="SAM" id="Phobius"/>
    </source>
</evidence>
<gene>
    <name evidence="12" type="ORF">AK830_g5671</name>
</gene>
<dbReference type="PROSITE" id="PS00633">
    <property type="entry name" value="BROMODOMAIN_1"/>
    <property type="match status" value="1"/>
</dbReference>
<keyword evidence="5" id="KW-0804">Transcription</keyword>
<evidence type="ECO:0000256" key="3">
    <source>
        <dbReference type="ARBA" id="ARBA00023015"/>
    </source>
</evidence>
<dbReference type="GO" id="GO:0006357">
    <property type="term" value="P:regulation of transcription by RNA polymerase II"/>
    <property type="evidence" value="ECO:0007669"/>
    <property type="project" value="UniProtKB-ARBA"/>
</dbReference>
<keyword evidence="10" id="KW-0812">Transmembrane</keyword>
<feature type="domain" description="Bromo" evidence="11">
    <location>
        <begin position="462"/>
        <end position="532"/>
    </location>
</feature>
<dbReference type="Gene3D" id="1.10.20.10">
    <property type="entry name" value="Histone, subunit A"/>
    <property type="match status" value="1"/>
</dbReference>
<keyword evidence="2" id="KW-0597">Phosphoprotein</keyword>
<dbReference type="OrthoDB" id="21449at2759"/>
<feature type="compositionally biased region" description="Basic and acidic residues" evidence="9">
    <location>
        <begin position="557"/>
        <end position="571"/>
    </location>
</feature>
<feature type="compositionally biased region" description="Basic and acidic residues" evidence="9">
    <location>
        <begin position="230"/>
        <end position="240"/>
    </location>
</feature>
<feature type="region of interest" description="Disordered" evidence="9">
    <location>
        <begin position="1137"/>
        <end position="1255"/>
    </location>
</feature>
<keyword evidence="13" id="KW-1185">Reference proteome</keyword>
<evidence type="ECO:0000256" key="9">
    <source>
        <dbReference type="SAM" id="MobiDB-lite"/>
    </source>
</evidence>
<evidence type="ECO:0000313" key="12">
    <source>
        <dbReference type="EMBL" id="KPM40926.1"/>
    </source>
</evidence>
<accession>A0A0P7BIM3</accession>
<dbReference type="AlphaFoldDB" id="A0A0P7BIM3"/>
<evidence type="ECO:0000256" key="1">
    <source>
        <dbReference type="ARBA" id="ARBA00004123"/>
    </source>
</evidence>
<comment type="subcellular location">
    <subcellularLocation>
        <location evidence="1">Nucleus</location>
    </subcellularLocation>
</comment>
<keyword evidence="10" id="KW-0472">Membrane</keyword>
<dbReference type="Gene3D" id="1.20.920.10">
    <property type="entry name" value="Bromodomain-like"/>
    <property type="match status" value="1"/>
</dbReference>
<dbReference type="InterPro" id="IPR001487">
    <property type="entry name" value="Bromodomain"/>
</dbReference>
<feature type="transmembrane region" description="Helical" evidence="10">
    <location>
        <begin position="80"/>
        <end position="102"/>
    </location>
</feature>
<keyword evidence="3" id="KW-0805">Transcription regulation</keyword>
<feature type="compositionally biased region" description="Low complexity" evidence="9">
    <location>
        <begin position="274"/>
        <end position="300"/>
    </location>
</feature>
<dbReference type="FunFam" id="1.10.20.10:FF:000072">
    <property type="entry name" value="Transcriptional activator spt7"/>
    <property type="match status" value="1"/>
</dbReference>
<dbReference type="EMBL" id="LKCW01000074">
    <property type="protein sequence ID" value="KPM40926.1"/>
    <property type="molecule type" value="Genomic_DNA"/>
</dbReference>
<evidence type="ECO:0000259" key="11">
    <source>
        <dbReference type="PROSITE" id="PS50014"/>
    </source>
</evidence>
<keyword evidence="6" id="KW-0539">Nucleus</keyword>
<feature type="region of interest" description="Disordered" evidence="9">
    <location>
        <begin position="220"/>
        <end position="321"/>
    </location>
</feature>
<dbReference type="PANTHER" id="PTHR47343:SF1">
    <property type="entry name" value="TRANSCRIPTIONAL ACTIVATOR SPT7"/>
    <property type="match status" value="1"/>
</dbReference>
<dbReference type="Pfam" id="PF00439">
    <property type="entry name" value="Bromodomain"/>
    <property type="match status" value="1"/>
</dbReference>
<feature type="compositionally biased region" description="Acidic residues" evidence="9">
    <location>
        <begin position="248"/>
        <end position="262"/>
    </location>
</feature>
<dbReference type="CDD" id="cd05510">
    <property type="entry name" value="Bromo_SPT7_like"/>
    <property type="match status" value="1"/>
</dbReference>
<name>A0A0P7BIM3_9HYPO</name>
<feature type="compositionally biased region" description="Basic residues" evidence="9">
    <location>
        <begin position="589"/>
        <end position="606"/>
    </location>
</feature>
<feature type="compositionally biased region" description="Acidic residues" evidence="9">
    <location>
        <begin position="572"/>
        <end position="584"/>
    </location>
</feature>
<feature type="region of interest" description="Disordered" evidence="9">
    <location>
        <begin position="29"/>
        <end position="72"/>
    </location>
</feature>
<feature type="compositionally biased region" description="Basic and acidic residues" evidence="9">
    <location>
        <begin position="302"/>
        <end position="321"/>
    </location>
</feature>
<evidence type="ECO:0000256" key="4">
    <source>
        <dbReference type="ARBA" id="ARBA00023117"/>
    </source>
</evidence>
<protein>
    <recommendedName>
        <fullName evidence="7">SAGA complex subunit Spt7</fullName>
    </recommendedName>
</protein>
<evidence type="ECO:0000313" key="13">
    <source>
        <dbReference type="Proteomes" id="UP000050424"/>
    </source>
</evidence>
<evidence type="ECO:0000256" key="7">
    <source>
        <dbReference type="ARBA" id="ARBA00093633"/>
    </source>
</evidence>
<keyword evidence="10" id="KW-1133">Transmembrane helix</keyword>
<dbReference type="GO" id="GO:0046695">
    <property type="term" value="C:SLIK (SAGA-like) complex"/>
    <property type="evidence" value="ECO:0007669"/>
    <property type="project" value="InterPro"/>
</dbReference>
<dbReference type="GO" id="GO:0006325">
    <property type="term" value="P:chromatin organization"/>
    <property type="evidence" value="ECO:0007669"/>
    <property type="project" value="UniProtKB-ARBA"/>
</dbReference>
<evidence type="ECO:0000256" key="2">
    <source>
        <dbReference type="ARBA" id="ARBA00022553"/>
    </source>
</evidence>
<dbReference type="SUPFAM" id="SSF47370">
    <property type="entry name" value="Bromodomain"/>
    <property type="match status" value="1"/>
</dbReference>
<dbReference type="InterPro" id="IPR006565">
    <property type="entry name" value="BTP"/>
</dbReference>
<dbReference type="FunFam" id="1.20.920.10:FF:000032">
    <property type="entry name" value="Transcriptional activator spt7"/>
    <property type="match status" value="1"/>
</dbReference>
<dbReference type="InterPro" id="IPR018359">
    <property type="entry name" value="Bromodomain_CS"/>
</dbReference>
<feature type="compositionally biased region" description="Polar residues" evidence="9">
    <location>
        <begin position="47"/>
        <end position="69"/>
    </location>
</feature>
<keyword evidence="4 8" id="KW-0103">Bromodomain</keyword>
<dbReference type="PANTHER" id="PTHR47343">
    <property type="entry name" value="TRANSCRIPTIONAL ACTIVATOR SPT7"/>
    <property type="match status" value="1"/>
</dbReference>
<dbReference type="GO" id="GO:0005634">
    <property type="term" value="C:nucleus"/>
    <property type="evidence" value="ECO:0007669"/>
    <property type="project" value="UniProtKB-SubCell"/>
</dbReference>
<dbReference type="Proteomes" id="UP000050424">
    <property type="component" value="Unassembled WGS sequence"/>
</dbReference>
<comment type="caution">
    <text evidence="12">The sequence shown here is derived from an EMBL/GenBank/DDBJ whole genome shotgun (WGS) entry which is preliminary data.</text>
</comment>
<dbReference type="CDD" id="cd22927">
    <property type="entry name" value="HFD_SPT7"/>
    <property type="match status" value="1"/>
</dbReference>
<reference evidence="12 13" key="1">
    <citation type="submission" date="2015-09" db="EMBL/GenBank/DDBJ databases">
        <title>Draft genome of a European isolate of the apple canker pathogen Neonectria ditissima.</title>
        <authorList>
            <person name="Gomez-Cortecero A."/>
            <person name="Harrison R.J."/>
            <person name="Armitage A.D."/>
        </authorList>
    </citation>
    <scope>NUCLEOTIDE SEQUENCE [LARGE SCALE GENOMIC DNA]</scope>
    <source>
        <strain evidence="12 13">R09/05</strain>
    </source>
</reference>
<proteinExistence type="predicted"/>
<evidence type="ECO:0000256" key="8">
    <source>
        <dbReference type="PROSITE-ProRule" id="PRU00035"/>
    </source>
</evidence>
<dbReference type="InterPro" id="IPR036427">
    <property type="entry name" value="Bromodomain-like_sf"/>
</dbReference>
<dbReference type="PROSITE" id="PS50014">
    <property type="entry name" value="BROMODOMAIN_2"/>
    <property type="match status" value="1"/>
</dbReference>
<dbReference type="GO" id="GO:0005198">
    <property type="term" value="F:structural molecule activity"/>
    <property type="evidence" value="ECO:0007669"/>
    <property type="project" value="TreeGrafter"/>
</dbReference>
<dbReference type="SMART" id="SM00297">
    <property type="entry name" value="BROMO"/>
    <property type="match status" value="1"/>
</dbReference>
<dbReference type="Pfam" id="PF07524">
    <property type="entry name" value="Bromo_TP"/>
    <property type="match status" value="1"/>
</dbReference>
<dbReference type="InterPro" id="IPR037782">
    <property type="entry name" value="Spt7"/>
</dbReference>
<dbReference type="GO" id="GO:0000124">
    <property type="term" value="C:SAGA complex"/>
    <property type="evidence" value="ECO:0007669"/>
    <property type="project" value="InterPro"/>
</dbReference>